<name>A0ABW8Q7S7_9NEIS</name>
<protein>
    <recommendedName>
        <fullName evidence="4">Lipoprotein</fullName>
    </recommendedName>
</protein>
<dbReference type="EMBL" id="JBJGEB010000020">
    <property type="protein sequence ID" value="MFK7643143.1"/>
    <property type="molecule type" value="Genomic_DNA"/>
</dbReference>
<evidence type="ECO:0000256" key="1">
    <source>
        <dbReference type="SAM" id="SignalP"/>
    </source>
</evidence>
<feature type="signal peptide" evidence="1">
    <location>
        <begin position="1"/>
        <end position="20"/>
    </location>
</feature>
<keyword evidence="1" id="KW-0732">Signal</keyword>
<comment type="caution">
    <text evidence="2">The sequence shown here is derived from an EMBL/GenBank/DDBJ whole genome shotgun (WGS) entry which is preliminary data.</text>
</comment>
<evidence type="ECO:0000313" key="3">
    <source>
        <dbReference type="Proteomes" id="UP001621964"/>
    </source>
</evidence>
<evidence type="ECO:0000313" key="2">
    <source>
        <dbReference type="EMBL" id="MFK7643143.1"/>
    </source>
</evidence>
<dbReference type="Proteomes" id="UP001621964">
    <property type="component" value="Unassembled WGS sequence"/>
</dbReference>
<gene>
    <name evidence="2" type="ORF">ACI43T_11705</name>
</gene>
<proteinExistence type="predicted"/>
<keyword evidence="3" id="KW-1185">Reference proteome</keyword>
<feature type="chain" id="PRO_5045381141" description="Lipoprotein" evidence="1">
    <location>
        <begin position="21"/>
        <end position="221"/>
    </location>
</feature>
<dbReference type="RefSeq" id="WP_377080695.1">
    <property type="nucleotide sequence ID" value="NZ_JBJGEB010000020.1"/>
</dbReference>
<reference evidence="2 3" key="1">
    <citation type="submission" date="2024-11" db="EMBL/GenBank/DDBJ databases">
        <authorList>
            <person name="Mikucki A.G."/>
            <person name="Kahler C.M."/>
        </authorList>
    </citation>
    <scope>NUCLEOTIDE SEQUENCE [LARGE SCALE GENOMIC DNA]</scope>
    <source>
        <strain evidence="2 3">EXNM717</strain>
    </source>
</reference>
<accession>A0ABW8Q7S7</accession>
<organism evidence="2 3">
    <name type="scientific">Neisseria oralis</name>
    <dbReference type="NCBI Taxonomy" id="1107316"/>
    <lineage>
        <taxon>Bacteria</taxon>
        <taxon>Pseudomonadati</taxon>
        <taxon>Pseudomonadota</taxon>
        <taxon>Betaproteobacteria</taxon>
        <taxon>Neisseriales</taxon>
        <taxon>Neisseriaceae</taxon>
        <taxon>Neisseria</taxon>
    </lineage>
</organism>
<evidence type="ECO:0008006" key="4">
    <source>
        <dbReference type="Google" id="ProtNLM"/>
    </source>
</evidence>
<sequence>MKPMTALMTAAVFSVLSLNACGGSEKSMSIQEQTEARFQLNPHPKQAYRLRIKINDAPGPLKLMRNMSVGYGARDCSYIINHIEGASANPEKKVRAETRKLAEFEYEAIIYADAVQDEDYFGEGICHWKPEGFGLGFTATGSQDETVFNFGDALDNLIGKKILTKYYWKGGYPYYKNQDGSIYRSNTMTDFGVSPDKLDIYTDEQRQSLFNITVTLEEIKP</sequence>